<dbReference type="AlphaFoldDB" id="A0A0F9RZS0"/>
<sequence>MALNRADFRKQLQEGLNAVFGMAYKTYPEEWRAVFAVSTSRKAFEEDVLMAGFGAAPVKGEGAGVEYDEGAESYVARYNHETIALAFSITEEAEEDGLYGALGAKYAKALARALQHTKEVKGSNVFNNGFDTNFPGGDTKPLFSATHALWGGGSQSNLLATPSDIAEASLETALIQIGDWVDERGIPVAVSALCLLIPTDLQFITERILASPFRSGTADNDINALNSMGFFPKGVKINHRLTDADAWFIITDCPDGLKHMVRKKVSRGIEGDFETGNMRYKARERYSFGWSDYRGAFGTAGADV</sequence>
<organism evidence="1">
    <name type="scientific">marine sediment metagenome</name>
    <dbReference type="NCBI Taxonomy" id="412755"/>
    <lineage>
        <taxon>unclassified sequences</taxon>
        <taxon>metagenomes</taxon>
        <taxon>ecological metagenomes</taxon>
    </lineage>
</organism>
<dbReference type="EMBL" id="LAZR01000884">
    <property type="protein sequence ID" value="KKN55452.1"/>
    <property type="molecule type" value="Genomic_DNA"/>
</dbReference>
<comment type="caution">
    <text evidence="1">The sequence shown here is derived from an EMBL/GenBank/DDBJ whole genome shotgun (WGS) entry which is preliminary data.</text>
</comment>
<dbReference type="Pfam" id="PF25209">
    <property type="entry name" value="Phage_capsid_4"/>
    <property type="match status" value="1"/>
</dbReference>
<evidence type="ECO:0008006" key="2">
    <source>
        <dbReference type="Google" id="ProtNLM"/>
    </source>
</evidence>
<gene>
    <name evidence="1" type="ORF">LCGC14_0582220</name>
</gene>
<protein>
    <recommendedName>
        <fullName evidence="2">Bacteriophage Mu GpT domain-containing protein</fullName>
    </recommendedName>
</protein>
<name>A0A0F9RZS0_9ZZZZ</name>
<proteinExistence type="predicted"/>
<evidence type="ECO:0000313" key="1">
    <source>
        <dbReference type="EMBL" id="KKN55452.1"/>
    </source>
</evidence>
<accession>A0A0F9RZS0</accession>
<reference evidence="1" key="1">
    <citation type="journal article" date="2015" name="Nature">
        <title>Complex archaea that bridge the gap between prokaryotes and eukaryotes.</title>
        <authorList>
            <person name="Spang A."/>
            <person name="Saw J.H."/>
            <person name="Jorgensen S.L."/>
            <person name="Zaremba-Niedzwiedzka K."/>
            <person name="Martijn J."/>
            <person name="Lind A.E."/>
            <person name="van Eijk R."/>
            <person name="Schleper C."/>
            <person name="Guy L."/>
            <person name="Ettema T.J."/>
        </authorList>
    </citation>
    <scope>NUCLEOTIDE SEQUENCE</scope>
</reference>